<dbReference type="AlphaFoldDB" id="C4JH95"/>
<evidence type="ECO:0000256" key="1">
    <source>
        <dbReference type="SAM" id="MobiDB-lite"/>
    </source>
</evidence>
<protein>
    <recommendedName>
        <fullName evidence="2">Monopolin complex subunit Csm1/Pcs1 C-terminal domain-containing protein</fullName>
    </recommendedName>
</protein>
<dbReference type="HOGENOM" id="CLU_029214_3_0_1"/>
<dbReference type="EMBL" id="CH476615">
    <property type="protein sequence ID" value="EEP77819.1"/>
    <property type="molecule type" value="Genomic_DNA"/>
</dbReference>
<dbReference type="eggNOG" id="ENOG502R6WM">
    <property type="taxonomic scope" value="Eukaryota"/>
</dbReference>
<dbReference type="InterPro" id="IPR040349">
    <property type="entry name" value="Csm1/Pcs1"/>
</dbReference>
<dbReference type="OrthoDB" id="2431049at2759"/>
<dbReference type="GO" id="GO:0051315">
    <property type="term" value="P:attachment of mitotic spindle microtubules to kinetochore"/>
    <property type="evidence" value="ECO:0007669"/>
    <property type="project" value="TreeGrafter"/>
</dbReference>
<organism evidence="3 4">
    <name type="scientific">Uncinocarpus reesii (strain UAMH 1704)</name>
    <dbReference type="NCBI Taxonomy" id="336963"/>
    <lineage>
        <taxon>Eukaryota</taxon>
        <taxon>Fungi</taxon>
        <taxon>Dikarya</taxon>
        <taxon>Ascomycota</taxon>
        <taxon>Pezizomycotina</taxon>
        <taxon>Eurotiomycetes</taxon>
        <taxon>Eurotiomycetidae</taxon>
        <taxon>Onygenales</taxon>
        <taxon>Onygenaceae</taxon>
        <taxon>Uncinocarpus</taxon>
    </lineage>
</organism>
<dbReference type="Pfam" id="PF12539">
    <property type="entry name" value="Csm1"/>
    <property type="match status" value="1"/>
</dbReference>
<feature type="region of interest" description="Disordered" evidence="1">
    <location>
        <begin position="1"/>
        <end position="232"/>
    </location>
</feature>
<keyword evidence="4" id="KW-1185">Reference proteome</keyword>
<dbReference type="PANTHER" id="PTHR28006:SF1">
    <property type="entry name" value="MONOPOLIN COMPLEX SUBUNIT CSM1"/>
    <property type="match status" value="1"/>
</dbReference>
<dbReference type="InterPro" id="IPR038608">
    <property type="entry name" value="Csm1/Pcs1_C_sf"/>
</dbReference>
<dbReference type="OMA" id="SDNLYDC"/>
<feature type="compositionally biased region" description="Basic and acidic residues" evidence="1">
    <location>
        <begin position="141"/>
        <end position="152"/>
    </location>
</feature>
<feature type="compositionally biased region" description="Acidic residues" evidence="1">
    <location>
        <begin position="196"/>
        <end position="212"/>
    </location>
</feature>
<dbReference type="InterPro" id="IPR020981">
    <property type="entry name" value="Csm1/Pcs1_C"/>
</dbReference>
<dbReference type="RefSeq" id="XP_002543152.1">
    <property type="nucleotide sequence ID" value="XM_002543106.1"/>
</dbReference>
<dbReference type="PANTHER" id="PTHR28006">
    <property type="entry name" value="MONOPOLIN COMPLEX SUBUNIT CSM1"/>
    <property type="match status" value="1"/>
</dbReference>
<dbReference type="GO" id="GO:1990644">
    <property type="term" value="F:microtubule site clamp"/>
    <property type="evidence" value="ECO:0007669"/>
    <property type="project" value="TreeGrafter"/>
</dbReference>
<gene>
    <name evidence="3" type="ORF">UREG_02668</name>
</gene>
<reference evidence="4" key="1">
    <citation type="journal article" date="2009" name="Genome Res.">
        <title>Comparative genomic analyses of the human fungal pathogens Coccidioides and their relatives.</title>
        <authorList>
            <person name="Sharpton T.J."/>
            <person name="Stajich J.E."/>
            <person name="Rounsley S.D."/>
            <person name="Gardner M.J."/>
            <person name="Wortman J.R."/>
            <person name="Jordar V.S."/>
            <person name="Maiti R."/>
            <person name="Kodira C.D."/>
            <person name="Neafsey D.E."/>
            <person name="Zeng Q."/>
            <person name="Hung C.-Y."/>
            <person name="McMahan C."/>
            <person name="Muszewska A."/>
            <person name="Grynberg M."/>
            <person name="Mandel M.A."/>
            <person name="Kellner E.M."/>
            <person name="Barker B.M."/>
            <person name="Galgiani J.N."/>
            <person name="Orbach M.J."/>
            <person name="Kirkland T.N."/>
            <person name="Cole G.T."/>
            <person name="Henn M.R."/>
            <person name="Birren B.W."/>
            <person name="Taylor J.W."/>
        </authorList>
    </citation>
    <scope>NUCLEOTIDE SEQUENCE [LARGE SCALE GENOMIC DNA]</scope>
    <source>
        <strain evidence="4">UAMH 1704</strain>
    </source>
</reference>
<dbReference type="InParanoid" id="C4JH95"/>
<dbReference type="GO" id="GO:0072686">
    <property type="term" value="C:mitotic spindle"/>
    <property type="evidence" value="ECO:0007669"/>
    <property type="project" value="TreeGrafter"/>
</dbReference>
<evidence type="ECO:0000313" key="4">
    <source>
        <dbReference type="Proteomes" id="UP000002058"/>
    </source>
</evidence>
<dbReference type="Proteomes" id="UP000002058">
    <property type="component" value="Unassembled WGS sequence"/>
</dbReference>
<dbReference type="GeneID" id="8443115"/>
<dbReference type="Gene3D" id="3.90.1150.80">
    <property type="match status" value="1"/>
</dbReference>
<proteinExistence type="predicted"/>
<accession>C4JH95</accession>
<evidence type="ECO:0000313" key="3">
    <source>
        <dbReference type="EMBL" id="EEP77819.1"/>
    </source>
</evidence>
<dbReference type="GO" id="GO:0034506">
    <property type="term" value="C:chromosome, centromeric core domain"/>
    <property type="evidence" value="ECO:0007669"/>
    <property type="project" value="TreeGrafter"/>
</dbReference>
<dbReference type="GO" id="GO:0045144">
    <property type="term" value="P:meiotic sister chromatid segregation"/>
    <property type="evidence" value="ECO:0007669"/>
    <property type="project" value="TreeGrafter"/>
</dbReference>
<feature type="domain" description="Monopolin complex subunit Csm1/Pcs1 C-terminal" evidence="2">
    <location>
        <begin position="421"/>
        <end position="456"/>
    </location>
</feature>
<name>C4JH95_UNCRE</name>
<feature type="region of interest" description="Disordered" evidence="1">
    <location>
        <begin position="382"/>
        <end position="403"/>
    </location>
</feature>
<dbReference type="GO" id="GO:0005730">
    <property type="term" value="C:nucleolus"/>
    <property type="evidence" value="ECO:0007669"/>
    <property type="project" value="TreeGrafter"/>
</dbReference>
<dbReference type="KEGG" id="ure:UREG_02668"/>
<sequence length="458" mass="49660">MPKRKAATQLSGLVDNNDGFLSDTDNNADTAGPPAKRLRGRPKATAVKTTEVKTAKRKARSTVVVGPKRRGAKSGSAATRPQKSVETDEEIENADSLQEHGEPHDDAKGFSEDELDSPQTTTAVLQQKPEVKPVTRRGRRKAPERGIVKDGEFEYTPTGTRENKAVAKPRQTAKRSTAAVATLAVEPEGLPVNGHEEEEEEEEEEAPLEIDETAVPGHDSYESPPALSSPLKNLLRDLPGRVPTTPSQRRRTISKMDAGNESNEVMLRRKLGDATKKLESAEARYRSLREVGIVEASANVEKLRKQCESMTAASNALITSLKNELAAQHGLAKESRTLQNRLAERDNEVSNLNSKIGAMTSDLSKAQNEIKALQAKLTAARNTAANSEQSRIPGSTGKGPSSSRAIMAANAESAQALQIAQLKEDLYSDLTGLIIRDVKKRDVDYLYDCIQTGLNGSK</sequence>
<dbReference type="GO" id="GO:0033551">
    <property type="term" value="C:monopolin complex"/>
    <property type="evidence" value="ECO:0007669"/>
    <property type="project" value="InterPro"/>
</dbReference>
<feature type="compositionally biased region" description="Basic and acidic residues" evidence="1">
    <location>
        <begin position="97"/>
        <end position="111"/>
    </location>
</feature>
<dbReference type="VEuPathDB" id="FungiDB:UREG_02668"/>
<evidence type="ECO:0000259" key="2">
    <source>
        <dbReference type="Pfam" id="PF12539"/>
    </source>
</evidence>
<dbReference type="STRING" id="336963.C4JH95"/>